<accession>A0ABQ8FR88</accession>
<feature type="region of interest" description="Disordered" evidence="1">
    <location>
        <begin position="105"/>
        <end position="146"/>
    </location>
</feature>
<sequence length="207" mass="23025">MAERAHHFSAVHRISAAPSCLSAPSYLSRPESSFLSPRLPKPSPSTSRPPPCSPPAALLSCSVTLKMLLPLTSHQAPFSCTSSSPKGVRVNYISRPSWRLRRMAPDSSIAQRHGLPRSRCSSTETVSTSEGSEGETKSRVSSPEGLAPLDKRIHLLEKRMRVTDLRTMKLLRKAEICEIDLERKMAMLETKAYQPYHTRTQMTQVGW</sequence>
<feature type="compositionally biased region" description="Pro residues" evidence="1">
    <location>
        <begin position="39"/>
        <end position="53"/>
    </location>
</feature>
<comment type="caution">
    <text evidence="2">The sequence shown here is derived from an EMBL/GenBank/DDBJ whole genome shotgun (WGS) entry which is preliminary data.</text>
</comment>
<proteinExistence type="predicted"/>
<evidence type="ECO:0000313" key="3">
    <source>
        <dbReference type="Proteomes" id="UP000774617"/>
    </source>
</evidence>
<protein>
    <submittedName>
        <fullName evidence="2">Uncharacterized protein</fullName>
    </submittedName>
</protein>
<dbReference type="EMBL" id="JAGTJR010000102">
    <property type="protein sequence ID" value="KAH7010745.1"/>
    <property type="molecule type" value="Genomic_DNA"/>
</dbReference>
<keyword evidence="3" id="KW-1185">Reference proteome</keyword>
<feature type="region of interest" description="Disordered" evidence="1">
    <location>
        <begin position="32"/>
        <end position="53"/>
    </location>
</feature>
<dbReference type="Proteomes" id="UP000774617">
    <property type="component" value="Unassembled WGS sequence"/>
</dbReference>
<evidence type="ECO:0000313" key="2">
    <source>
        <dbReference type="EMBL" id="KAH7010745.1"/>
    </source>
</evidence>
<feature type="compositionally biased region" description="Low complexity" evidence="1">
    <location>
        <begin position="121"/>
        <end position="131"/>
    </location>
</feature>
<organism evidence="2 3">
    <name type="scientific">Macrophomina phaseolina</name>
    <dbReference type="NCBI Taxonomy" id="35725"/>
    <lineage>
        <taxon>Eukaryota</taxon>
        <taxon>Fungi</taxon>
        <taxon>Dikarya</taxon>
        <taxon>Ascomycota</taxon>
        <taxon>Pezizomycotina</taxon>
        <taxon>Dothideomycetes</taxon>
        <taxon>Dothideomycetes incertae sedis</taxon>
        <taxon>Botryosphaeriales</taxon>
        <taxon>Botryosphaeriaceae</taxon>
        <taxon>Macrophomina</taxon>
    </lineage>
</organism>
<evidence type="ECO:0000256" key="1">
    <source>
        <dbReference type="SAM" id="MobiDB-lite"/>
    </source>
</evidence>
<gene>
    <name evidence="2" type="ORF">B0J12DRAFT_733769</name>
</gene>
<reference evidence="2 3" key="1">
    <citation type="journal article" date="2021" name="Nat. Commun.">
        <title>Genetic determinants of endophytism in the Arabidopsis root mycobiome.</title>
        <authorList>
            <person name="Mesny F."/>
            <person name="Miyauchi S."/>
            <person name="Thiergart T."/>
            <person name="Pickel B."/>
            <person name="Atanasova L."/>
            <person name="Karlsson M."/>
            <person name="Huettel B."/>
            <person name="Barry K.W."/>
            <person name="Haridas S."/>
            <person name="Chen C."/>
            <person name="Bauer D."/>
            <person name="Andreopoulos W."/>
            <person name="Pangilinan J."/>
            <person name="LaButti K."/>
            <person name="Riley R."/>
            <person name="Lipzen A."/>
            <person name="Clum A."/>
            <person name="Drula E."/>
            <person name="Henrissat B."/>
            <person name="Kohler A."/>
            <person name="Grigoriev I.V."/>
            <person name="Martin F.M."/>
            <person name="Hacquard S."/>
        </authorList>
    </citation>
    <scope>NUCLEOTIDE SEQUENCE [LARGE SCALE GENOMIC DNA]</scope>
    <source>
        <strain evidence="2 3">MPI-SDFR-AT-0080</strain>
    </source>
</reference>
<name>A0ABQ8FR88_9PEZI</name>